<organism evidence="10 11">
    <name type="scientific">Mesorhizobium shonense</name>
    <dbReference type="NCBI Taxonomy" id="1209948"/>
    <lineage>
        <taxon>Bacteria</taxon>
        <taxon>Pseudomonadati</taxon>
        <taxon>Pseudomonadota</taxon>
        <taxon>Alphaproteobacteria</taxon>
        <taxon>Hyphomicrobiales</taxon>
        <taxon>Phyllobacteriaceae</taxon>
        <taxon>Mesorhizobium</taxon>
    </lineage>
</organism>
<protein>
    <submittedName>
        <fullName evidence="10">MFS family permease</fullName>
    </submittedName>
</protein>
<evidence type="ECO:0000313" key="11">
    <source>
        <dbReference type="Proteomes" id="UP001549036"/>
    </source>
</evidence>
<dbReference type="PROSITE" id="PS50850">
    <property type="entry name" value="MFS"/>
    <property type="match status" value="1"/>
</dbReference>
<keyword evidence="3" id="KW-1003">Cell membrane</keyword>
<dbReference type="InterPro" id="IPR020846">
    <property type="entry name" value="MFS_dom"/>
</dbReference>
<accession>A0ABV2I413</accession>
<sequence>MRQREKSPTKRVHDRERARPMSRVARADAASVSSATFAPLESPTFRAIWLAAQVSGLGWLFQTVAVSWLMATISTSDVMVALVQTSTTLPVFILSIFAGAIADNFSRRTVMALGWCVIALSSIMLTALVGMGFYNPWLILAFSCLAGCGAAFTDPAWHASVGDILRKREVPAAVTLISVGYNAMRSIGPALGGVVVASFGPLTAFAAATLTYVAMLWTIGLYKWSGRSSPLPREPLTTAIFDGARFTALSGEIKAAIARGTLFGLTSISILALLPLVARDQLGGGAIAYGVLMAGFGAGALCAGISNNALRRSLSQERLTTLACIACAACCLSLAFTPSLVVATIALTLGGAGWVVTWTGLDVSVQLSSPRWVVGRTLSIYSALSSGGIAAGSWLWGVVAENYSLTLALDISAGALLLVAATGLLLPIRQWKEADQDSLGFETPALALDLKSRSGPIVVKIEYSIPETNVEAFLDQMQERRRVQSRAGARHWNLQRDLQEPSHWTETFRTPTWMDYLRLNHRLTAEDKQVDQRLGELHTGELPPRTRLAIERPTGAPPRRDQSASIFFRR</sequence>
<dbReference type="CDD" id="cd06173">
    <property type="entry name" value="MFS_MefA_like"/>
    <property type="match status" value="1"/>
</dbReference>
<feature type="domain" description="Major facilitator superfamily (MFS) profile" evidence="9">
    <location>
        <begin position="44"/>
        <end position="432"/>
    </location>
</feature>
<feature type="transmembrane region" description="Helical" evidence="8">
    <location>
        <begin position="319"/>
        <end position="336"/>
    </location>
</feature>
<feature type="transmembrane region" description="Helical" evidence="8">
    <location>
        <begin position="199"/>
        <end position="222"/>
    </location>
</feature>
<evidence type="ECO:0000313" key="10">
    <source>
        <dbReference type="EMBL" id="MET3597598.1"/>
    </source>
</evidence>
<evidence type="ECO:0000259" key="9">
    <source>
        <dbReference type="PROSITE" id="PS50850"/>
    </source>
</evidence>
<dbReference type="PANTHER" id="PTHR23513">
    <property type="entry name" value="INTEGRAL MEMBRANE EFFLUX PROTEIN-RELATED"/>
    <property type="match status" value="1"/>
</dbReference>
<name>A0ABV2I413_9HYPH</name>
<dbReference type="InterPro" id="IPR036259">
    <property type="entry name" value="MFS_trans_sf"/>
</dbReference>
<comment type="caution">
    <text evidence="10">The sequence shown here is derived from an EMBL/GenBank/DDBJ whole genome shotgun (WGS) entry which is preliminary data.</text>
</comment>
<keyword evidence="11" id="KW-1185">Reference proteome</keyword>
<feature type="transmembrane region" description="Helical" evidence="8">
    <location>
        <begin position="109"/>
        <end position="131"/>
    </location>
</feature>
<evidence type="ECO:0000256" key="1">
    <source>
        <dbReference type="ARBA" id="ARBA00004651"/>
    </source>
</evidence>
<keyword evidence="2" id="KW-0813">Transport</keyword>
<evidence type="ECO:0000256" key="5">
    <source>
        <dbReference type="ARBA" id="ARBA00022989"/>
    </source>
</evidence>
<dbReference type="Gene3D" id="1.20.1250.20">
    <property type="entry name" value="MFS general substrate transporter like domains"/>
    <property type="match status" value="1"/>
</dbReference>
<feature type="transmembrane region" description="Helical" evidence="8">
    <location>
        <begin position="342"/>
        <end position="361"/>
    </location>
</feature>
<keyword evidence="5 8" id="KW-1133">Transmembrane helix</keyword>
<feature type="transmembrane region" description="Helical" evidence="8">
    <location>
        <begin position="286"/>
        <end position="307"/>
    </location>
</feature>
<feature type="transmembrane region" description="Helical" evidence="8">
    <location>
        <begin position="373"/>
        <end position="397"/>
    </location>
</feature>
<keyword evidence="6 8" id="KW-0472">Membrane</keyword>
<feature type="transmembrane region" description="Helical" evidence="8">
    <location>
        <begin position="256"/>
        <end position="274"/>
    </location>
</feature>
<proteinExistence type="predicted"/>
<evidence type="ECO:0000256" key="2">
    <source>
        <dbReference type="ARBA" id="ARBA00022448"/>
    </source>
</evidence>
<evidence type="ECO:0000256" key="3">
    <source>
        <dbReference type="ARBA" id="ARBA00022475"/>
    </source>
</evidence>
<dbReference type="Pfam" id="PF05977">
    <property type="entry name" value="MFS_3"/>
    <property type="match status" value="1"/>
</dbReference>
<feature type="transmembrane region" description="Helical" evidence="8">
    <location>
        <begin position="403"/>
        <end position="426"/>
    </location>
</feature>
<keyword evidence="4 8" id="KW-0812">Transmembrane</keyword>
<evidence type="ECO:0000256" key="8">
    <source>
        <dbReference type="SAM" id="Phobius"/>
    </source>
</evidence>
<dbReference type="EMBL" id="JBEPLM010000026">
    <property type="protein sequence ID" value="MET3597598.1"/>
    <property type="molecule type" value="Genomic_DNA"/>
</dbReference>
<evidence type="ECO:0000256" key="7">
    <source>
        <dbReference type="SAM" id="MobiDB-lite"/>
    </source>
</evidence>
<feature type="transmembrane region" description="Helical" evidence="8">
    <location>
        <begin position="47"/>
        <end position="69"/>
    </location>
</feature>
<evidence type="ECO:0000256" key="6">
    <source>
        <dbReference type="ARBA" id="ARBA00023136"/>
    </source>
</evidence>
<evidence type="ECO:0000256" key="4">
    <source>
        <dbReference type="ARBA" id="ARBA00022692"/>
    </source>
</evidence>
<dbReference type="PANTHER" id="PTHR23513:SF11">
    <property type="entry name" value="STAPHYLOFERRIN A TRANSPORTER"/>
    <property type="match status" value="1"/>
</dbReference>
<dbReference type="Proteomes" id="UP001549036">
    <property type="component" value="Unassembled WGS sequence"/>
</dbReference>
<feature type="region of interest" description="Disordered" evidence="7">
    <location>
        <begin position="549"/>
        <end position="570"/>
    </location>
</feature>
<gene>
    <name evidence="10" type="ORF">ABID26_007024</name>
</gene>
<dbReference type="InterPro" id="IPR010290">
    <property type="entry name" value="TM_effector"/>
</dbReference>
<comment type="subcellular location">
    <subcellularLocation>
        <location evidence="1">Cell membrane</location>
        <topology evidence="1">Multi-pass membrane protein</topology>
    </subcellularLocation>
</comment>
<reference evidence="10 11" key="1">
    <citation type="submission" date="2024-06" db="EMBL/GenBank/DDBJ databases">
        <title>Genomic Encyclopedia of Type Strains, Phase IV (KMG-IV): sequencing the most valuable type-strain genomes for metagenomic binning, comparative biology and taxonomic classification.</title>
        <authorList>
            <person name="Goeker M."/>
        </authorList>
    </citation>
    <scope>NUCLEOTIDE SEQUENCE [LARGE SCALE GENOMIC DNA]</scope>
    <source>
        <strain evidence="10 11">DSM 29846</strain>
    </source>
</reference>
<dbReference type="SUPFAM" id="SSF103473">
    <property type="entry name" value="MFS general substrate transporter"/>
    <property type="match status" value="1"/>
</dbReference>
<feature type="transmembrane region" description="Helical" evidence="8">
    <location>
        <begin position="81"/>
        <end position="102"/>
    </location>
</feature>